<dbReference type="eggNOG" id="KOG3242">
    <property type="taxonomic scope" value="Eukaryota"/>
</dbReference>
<accession>S9W0Y2</accession>
<gene>
    <name evidence="6" type="ORF">SPOG_04588</name>
</gene>
<dbReference type="PANTHER" id="PTHR11046:SF0">
    <property type="entry name" value="OLIGORIBONUCLEASE, MITOCHONDRIAL"/>
    <property type="match status" value="1"/>
</dbReference>
<evidence type="ECO:0000256" key="4">
    <source>
        <dbReference type="ARBA" id="ARBA00022839"/>
    </source>
</evidence>
<dbReference type="RefSeq" id="XP_013022041.1">
    <property type="nucleotide sequence ID" value="XM_013166587.1"/>
</dbReference>
<dbReference type="FunFam" id="3.30.420.10:FF:000003">
    <property type="entry name" value="Oligoribonuclease"/>
    <property type="match status" value="1"/>
</dbReference>
<dbReference type="Gene3D" id="3.30.420.10">
    <property type="entry name" value="Ribonuclease H-like superfamily/Ribonuclease H"/>
    <property type="match status" value="1"/>
</dbReference>
<keyword evidence="4 6" id="KW-0269">Exonuclease</keyword>
<evidence type="ECO:0000259" key="5">
    <source>
        <dbReference type="SMART" id="SM00479"/>
    </source>
</evidence>
<name>S9W0Y2_SCHCR</name>
<dbReference type="Proteomes" id="UP000015464">
    <property type="component" value="Unassembled WGS sequence"/>
</dbReference>
<dbReference type="PANTHER" id="PTHR11046">
    <property type="entry name" value="OLIGORIBONUCLEASE, MITOCHONDRIAL"/>
    <property type="match status" value="1"/>
</dbReference>
<dbReference type="STRING" id="653667.S9W0Y2"/>
<dbReference type="InterPro" id="IPR036397">
    <property type="entry name" value="RNaseH_sf"/>
</dbReference>
<comment type="similarity">
    <text evidence="1">Belongs to the oligoribonuclease family.</text>
</comment>
<dbReference type="InterPro" id="IPR012337">
    <property type="entry name" value="RNaseH-like_sf"/>
</dbReference>
<dbReference type="GeneID" id="25038901"/>
<dbReference type="GO" id="GO:0003676">
    <property type="term" value="F:nucleic acid binding"/>
    <property type="evidence" value="ECO:0007669"/>
    <property type="project" value="InterPro"/>
</dbReference>
<evidence type="ECO:0000256" key="1">
    <source>
        <dbReference type="ARBA" id="ARBA00009921"/>
    </source>
</evidence>
<dbReference type="OrthoDB" id="270189at2759"/>
<dbReference type="SUPFAM" id="SSF53098">
    <property type="entry name" value="Ribonuclease H-like"/>
    <property type="match status" value="1"/>
</dbReference>
<dbReference type="HOGENOM" id="CLU_064761_3_1_1"/>
<dbReference type="EMBL" id="KE546988">
    <property type="protein sequence ID" value="EPY53528.1"/>
    <property type="molecule type" value="Genomic_DNA"/>
</dbReference>
<evidence type="ECO:0000313" key="6">
    <source>
        <dbReference type="EMBL" id="EPY53528.1"/>
    </source>
</evidence>
<keyword evidence="2" id="KW-0540">Nuclease</keyword>
<dbReference type="InterPro" id="IPR013520">
    <property type="entry name" value="Ribonucl_H"/>
</dbReference>
<evidence type="ECO:0000313" key="7">
    <source>
        <dbReference type="Proteomes" id="UP000015464"/>
    </source>
</evidence>
<organism evidence="6 7">
    <name type="scientific">Schizosaccharomyces cryophilus (strain OY26 / ATCC MYA-4695 / CBS 11777 / NBRC 106824 / NRRL Y48691)</name>
    <name type="common">Fission yeast</name>
    <dbReference type="NCBI Taxonomy" id="653667"/>
    <lineage>
        <taxon>Eukaryota</taxon>
        <taxon>Fungi</taxon>
        <taxon>Dikarya</taxon>
        <taxon>Ascomycota</taxon>
        <taxon>Taphrinomycotina</taxon>
        <taxon>Schizosaccharomycetes</taxon>
        <taxon>Schizosaccharomycetales</taxon>
        <taxon>Schizosaccharomycetaceae</taxon>
        <taxon>Schizosaccharomyces</taxon>
    </lineage>
</organism>
<reference evidence="6 7" key="1">
    <citation type="journal article" date="2011" name="Science">
        <title>Comparative functional genomics of the fission yeasts.</title>
        <authorList>
            <person name="Rhind N."/>
            <person name="Chen Z."/>
            <person name="Yassour M."/>
            <person name="Thompson D.A."/>
            <person name="Haas B.J."/>
            <person name="Habib N."/>
            <person name="Wapinski I."/>
            <person name="Roy S."/>
            <person name="Lin M.F."/>
            <person name="Heiman D.I."/>
            <person name="Young S.K."/>
            <person name="Furuya K."/>
            <person name="Guo Y."/>
            <person name="Pidoux A."/>
            <person name="Chen H.M."/>
            <person name="Robbertse B."/>
            <person name="Goldberg J.M."/>
            <person name="Aoki K."/>
            <person name="Bayne E.H."/>
            <person name="Berlin A.M."/>
            <person name="Desjardins C.A."/>
            <person name="Dobbs E."/>
            <person name="Dukaj L."/>
            <person name="Fan L."/>
            <person name="FitzGerald M.G."/>
            <person name="French C."/>
            <person name="Gujja S."/>
            <person name="Hansen K."/>
            <person name="Keifenheim D."/>
            <person name="Levin J.Z."/>
            <person name="Mosher R.A."/>
            <person name="Mueller C.A."/>
            <person name="Pfiffner J."/>
            <person name="Priest M."/>
            <person name="Russ C."/>
            <person name="Smialowska A."/>
            <person name="Swoboda P."/>
            <person name="Sykes S.M."/>
            <person name="Vaughn M."/>
            <person name="Vengrova S."/>
            <person name="Yoder R."/>
            <person name="Zeng Q."/>
            <person name="Allshire R."/>
            <person name="Baulcombe D."/>
            <person name="Birren B.W."/>
            <person name="Brown W."/>
            <person name="Ekwall K."/>
            <person name="Kellis M."/>
            <person name="Leatherwood J."/>
            <person name="Levin H."/>
            <person name="Margalit H."/>
            <person name="Martienssen R."/>
            <person name="Nieduszynski C.A."/>
            <person name="Spatafora J.W."/>
            <person name="Friedman N."/>
            <person name="Dalgaard J.Z."/>
            <person name="Baumann P."/>
            <person name="Niki H."/>
            <person name="Regev A."/>
            <person name="Nusbaum C."/>
        </authorList>
    </citation>
    <scope>NUCLEOTIDE SEQUENCE [LARGE SCALE GENOMIC DNA]</scope>
    <source>
        <strain evidence="7">OY26 / ATCC MYA-4695 / CBS 11777 / NBRC 106824 / NRRL Y48691</strain>
    </source>
</reference>
<dbReference type="SMART" id="SM00479">
    <property type="entry name" value="EXOIII"/>
    <property type="match status" value="1"/>
</dbReference>
<feature type="domain" description="Exonuclease" evidence="5">
    <location>
        <begin position="69"/>
        <end position="242"/>
    </location>
</feature>
<evidence type="ECO:0000256" key="3">
    <source>
        <dbReference type="ARBA" id="ARBA00022801"/>
    </source>
</evidence>
<dbReference type="GO" id="GO:0005739">
    <property type="term" value="C:mitochondrion"/>
    <property type="evidence" value="ECO:0007669"/>
    <property type="project" value="TreeGrafter"/>
</dbReference>
<dbReference type="CDD" id="cd06135">
    <property type="entry name" value="Orn"/>
    <property type="match status" value="1"/>
</dbReference>
<dbReference type="NCBIfam" id="NF003765">
    <property type="entry name" value="PRK05359.1"/>
    <property type="match status" value="1"/>
</dbReference>
<dbReference type="InterPro" id="IPR022894">
    <property type="entry name" value="Oligoribonuclease"/>
</dbReference>
<keyword evidence="7" id="KW-1185">Reference proteome</keyword>
<dbReference type="OMA" id="AFFHYRN"/>
<protein>
    <submittedName>
        <fullName evidence="6">RNA exonuclease</fullName>
    </submittedName>
</protein>
<dbReference type="GO" id="GO:0000175">
    <property type="term" value="F:3'-5'-RNA exonuclease activity"/>
    <property type="evidence" value="ECO:0007669"/>
    <property type="project" value="InterPro"/>
</dbReference>
<keyword evidence="3" id="KW-0378">Hydrolase</keyword>
<proteinExistence type="inferred from homology"/>
<sequence length="242" mass="28048">MFCLKTKPFFELKYFSKRLLFSKSVIPLFWQTKIRLNKLQPLSYQACISRSFHSLYSPLVTNMSSVDNPLVWIDCEMTGLEAGKDVLMEVAAIITDGNLKPVSESFDAVIHLSDQQLASMNEWCIAQHGKSGLTEKCRTSTLSVQEVERQLLNYIKKYVSEKRVALIAGNSVHADVRFLAIEMPKVIEHLHYRIVDVSTIKELAKRWRPDIRPYEKKGDHRALSDIMESIHELEYFRSKWLH</sequence>
<dbReference type="AlphaFoldDB" id="S9W0Y2"/>
<evidence type="ECO:0000256" key="2">
    <source>
        <dbReference type="ARBA" id="ARBA00022722"/>
    </source>
</evidence>
<dbReference type="Pfam" id="PF00929">
    <property type="entry name" value="RNase_T"/>
    <property type="match status" value="1"/>
</dbReference>